<evidence type="ECO:0000256" key="1">
    <source>
        <dbReference type="ARBA" id="ARBA00004651"/>
    </source>
</evidence>
<comment type="similarity">
    <text evidence="2">Belongs to the autoinducer-2 exporter (AI-2E) (TC 2.A.86) family.</text>
</comment>
<dbReference type="GO" id="GO:0005886">
    <property type="term" value="C:plasma membrane"/>
    <property type="evidence" value="ECO:0007669"/>
    <property type="project" value="UniProtKB-SubCell"/>
</dbReference>
<dbReference type="PANTHER" id="PTHR21716">
    <property type="entry name" value="TRANSMEMBRANE PROTEIN"/>
    <property type="match status" value="1"/>
</dbReference>
<dbReference type="InterPro" id="IPR002549">
    <property type="entry name" value="AI-2E-like"/>
</dbReference>
<dbReference type="GO" id="GO:0055085">
    <property type="term" value="P:transmembrane transport"/>
    <property type="evidence" value="ECO:0007669"/>
    <property type="project" value="TreeGrafter"/>
</dbReference>
<dbReference type="Proteomes" id="UP000248706">
    <property type="component" value="Unassembled WGS sequence"/>
</dbReference>
<feature type="transmembrane region" description="Helical" evidence="9">
    <location>
        <begin position="320"/>
        <end position="341"/>
    </location>
</feature>
<dbReference type="AlphaFoldDB" id="A0A328VIY7"/>
<dbReference type="OrthoDB" id="146294at2"/>
<keyword evidence="5 9" id="KW-0812">Transmembrane</keyword>
<protein>
    <recommendedName>
        <fullName evidence="12">AI-2E family transporter</fullName>
    </recommendedName>
</protein>
<keyword evidence="11" id="KW-1185">Reference proteome</keyword>
<evidence type="ECO:0000256" key="2">
    <source>
        <dbReference type="ARBA" id="ARBA00009773"/>
    </source>
</evidence>
<keyword evidence="7 9" id="KW-0472">Membrane</keyword>
<keyword evidence="6 9" id="KW-1133">Transmembrane helix</keyword>
<evidence type="ECO:0000256" key="6">
    <source>
        <dbReference type="ARBA" id="ARBA00022989"/>
    </source>
</evidence>
<reference evidence="10 11" key="1">
    <citation type="submission" date="2016-08" db="EMBL/GenBank/DDBJ databases">
        <title>Analysis of Carbohydrate Active Enzymes in Thermogemmatispora T81 Reveals Carbohydrate Degradation Ability.</title>
        <authorList>
            <person name="Tomazini A."/>
            <person name="Lal S."/>
            <person name="Stott M."/>
            <person name="Henrissat B."/>
            <person name="Polikarpov I."/>
            <person name="Sparling R."/>
            <person name="Levin D.B."/>
        </authorList>
    </citation>
    <scope>NUCLEOTIDE SEQUENCE [LARGE SCALE GENOMIC DNA]</scope>
    <source>
        <strain evidence="10 11">T81</strain>
    </source>
</reference>
<dbReference type="EMBL" id="MCIF01000002">
    <property type="protein sequence ID" value="RAQ96851.1"/>
    <property type="molecule type" value="Genomic_DNA"/>
</dbReference>
<sequence>MRSAARWTRRRDIPLAILAWTALAVLALWGISHIAHSLLMLVIAALLAYAIAPAVRLLERFMPRLVAILLVYLVVLGGLSVLLYFVITTTIAQILSLAHYVQQMLTPRPGGSVTPLEEILNRFGISASQLSDLRQQLFNQLENIATSALPIVTGVFEGILDIVIVMVLSIYLLIDGEHVVRWLQRGVPTRQRARTRFFLDTVERVVGGYIRGQLLLSALVGVLVGLGMFILQVPYAVLLGVLAFLLEFIPVLGTLTSGAICVLIALSQGWLTAVLVLAYFIGVHIVEGDVIGPRIVGRAVGLHPVVSLFALLAGAELFGVIGAIFAAPLAGVLQALLVAIWQEWRSLNPEQFEEPPVPLPAPTSFPVKAEATAPGAPTPSMTEGPGEANRASGANGGKPTGRLVESSSGEDREDDRQQTTSIHGSVEVPPAPSASDHLL</sequence>
<feature type="transmembrane region" description="Helical" evidence="9">
    <location>
        <begin position="148"/>
        <end position="174"/>
    </location>
</feature>
<evidence type="ECO:0000256" key="5">
    <source>
        <dbReference type="ARBA" id="ARBA00022692"/>
    </source>
</evidence>
<feature type="transmembrane region" description="Helical" evidence="9">
    <location>
        <begin position="214"/>
        <end position="245"/>
    </location>
</feature>
<evidence type="ECO:0000256" key="9">
    <source>
        <dbReference type="SAM" id="Phobius"/>
    </source>
</evidence>
<evidence type="ECO:0000313" key="10">
    <source>
        <dbReference type="EMBL" id="RAQ96851.1"/>
    </source>
</evidence>
<keyword evidence="4" id="KW-1003">Cell membrane</keyword>
<evidence type="ECO:0008006" key="12">
    <source>
        <dbReference type="Google" id="ProtNLM"/>
    </source>
</evidence>
<comment type="subcellular location">
    <subcellularLocation>
        <location evidence="1">Cell membrane</location>
        <topology evidence="1">Multi-pass membrane protein</topology>
    </subcellularLocation>
</comment>
<name>A0A328VIY7_9CHLR</name>
<dbReference type="PANTHER" id="PTHR21716:SF53">
    <property type="entry name" value="PERMEASE PERM-RELATED"/>
    <property type="match status" value="1"/>
</dbReference>
<organism evidence="10 11">
    <name type="scientific">Thermogemmatispora tikiterensis</name>
    <dbReference type="NCBI Taxonomy" id="1825093"/>
    <lineage>
        <taxon>Bacteria</taxon>
        <taxon>Bacillati</taxon>
        <taxon>Chloroflexota</taxon>
        <taxon>Ktedonobacteria</taxon>
        <taxon>Thermogemmatisporales</taxon>
        <taxon>Thermogemmatisporaceae</taxon>
        <taxon>Thermogemmatispora</taxon>
    </lineage>
</organism>
<evidence type="ECO:0000256" key="3">
    <source>
        <dbReference type="ARBA" id="ARBA00022448"/>
    </source>
</evidence>
<dbReference type="Pfam" id="PF01594">
    <property type="entry name" value="AI-2E_transport"/>
    <property type="match status" value="1"/>
</dbReference>
<feature type="transmembrane region" description="Helical" evidence="9">
    <location>
        <begin position="257"/>
        <end position="283"/>
    </location>
</feature>
<feature type="region of interest" description="Disordered" evidence="8">
    <location>
        <begin position="352"/>
        <end position="439"/>
    </location>
</feature>
<gene>
    <name evidence="10" type="ORF">A4R35_15040</name>
</gene>
<proteinExistence type="inferred from homology"/>
<evidence type="ECO:0000256" key="7">
    <source>
        <dbReference type="ARBA" id="ARBA00023136"/>
    </source>
</evidence>
<evidence type="ECO:0000256" key="4">
    <source>
        <dbReference type="ARBA" id="ARBA00022475"/>
    </source>
</evidence>
<evidence type="ECO:0000256" key="8">
    <source>
        <dbReference type="SAM" id="MobiDB-lite"/>
    </source>
</evidence>
<comment type="caution">
    <text evidence="10">The sequence shown here is derived from an EMBL/GenBank/DDBJ whole genome shotgun (WGS) entry which is preliminary data.</text>
</comment>
<accession>A0A328VIY7</accession>
<feature type="transmembrane region" description="Helical" evidence="9">
    <location>
        <begin position="12"/>
        <end position="32"/>
    </location>
</feature>
<feature type="transmembrane region" description="Helical" evidence="9">
    <location>
        <begin position="65"/>
        <end position="87"/>
    </location>
</feature>
<feature type="transmembrane region" description="Helical" evidence="9">
    <location>
        <begin position="38"/>
        <end position="58"/>
    </location>
</feature>
<keyword evidence="3" id="KW-0813">Transport</keyword>
<evidence type="ECO:0000313" key="11">
    <source>
        <dbReference type="Proteomes" id="UP000248706"/>
    </source>
</evidence>